<comment type="caution">
    <text evidence="14">The sequence shown here is derived from an EMBL/GenBank/DDBJ whole genome shotgun (WGS) entry which is preliminary data.</text>
</comment>
<gene>
    <name evidence="14" type="ORF">EG68_00689</name>
</gene>
<dbReference type="SUPFAM" id="SSF69179">
    <property type="entry name" value="Integrin domains"/>
    <property type="match status" value="2"/>
</dbReference>
<dbReference type="EMBL" id="JTDE01000172">
    <property type="protein sequence ID" value="KAF7262100.1"/>
    <property type="molecule type" value="Genomic_DNA"/>
</dbReference>
<dbReference type="GO" id="GO:0005178">
    <property type="term" value="F:integrin binding"/>
    <property type="evidence" value="ECO:0007669"/>
    <property type="project" value="TreeGrafter"/>
</dbReference>
<dbReference type="Gene3D" id="1.20.5.930">
    <property type="entry name" value="Bicelle-embedded integrin alpha(iib) transmembrane segment"/>
    <property type="match status" value="1"/>
</dbReference>
<feature type="compositionally biased region" description="Polar residues" evidence="12">
    <location>
        <begin position="1254"/>
        <end position="1269"/>
    </location>
</feature>
<sequence length="1301" mass="142552">MIIYYIIVLSVLTNISECFNIDVNAPIIKSGRSNTSFGFSVLGHTLSASNRGIIIGSPKSGINGEVFWCPSSQSTCQRVDVDVSKLARMNPKMNDALLGYSMASLRGDEPGKVTVCAPRLVRSSVSLDYVTGGCFELDSELQNPSAHSASMSICQDIPKSANVIDLRHCTIGATVGRHPSAPNELFMGGPYFYYGKGMGVILDTQEFTHTQTSVEGLLPNMLIGSSLDISDRIFAPRSGSDRPVYAAYGGPGVPVIDNSLEKVGTGTVLFFPNFKAAEEISIRPVLRVDGQKFGSRFGHSLILVDINGDNWEDLIVGAPYEKLEAQAGSQSEYGAVHVFLNLQNNFSSPVNDLSEESLFTYQPRNAHQLLTPLDKHHDCGTTPISAYGSTLVELGDINHDGFQDFAVGAPYGAGGGIVFIYHGSKTGRIGLPAQVICTAKLAIQNTLSGFGFSMGLKGLDLDGNGYADMAIGAPLSDSVVVLRSRPIIKFDAHITLEDGSTVIPANLDTLSDCTMEALTLPGYKARKVRCLDTRVFMTYTSIDGLPCKYDKRYKVSLLLKADPVNAWLAEWTDPDDDQMGTITRDRRKATGQCALSHKSTEQHIVPNAFQIYRDLAIAPVSFIGERSVLEFGNQSDPFFTVNKSANSAGVQSPGGYLSVELEATCRELSDVLNKTLPSPKELVGAKKLRLVFRDVNLIDQTRPIAIGARWVAHTPPPFPMADNIHEFPISNPRENSQLIELTFDNQCTTRICCPHLRVSYSADITRDKNGPVVYVGDDNAQTIQIKVQVTNIGTDPAYMLNLISSYPPNLLELDPSVRSHLNVAPNAASCHLANPLWPGQSAECTLRWLVIGHQLAVQMAQFSVNSSVVSGAEAPVTVEGSLTHELLINIKMIANISITGTVDPNTVYFSGNVSDGISSILAENQIGDSQLLIKFTVRNQRIHSLVPDSRLIIDWPYEIAGDVAETHGKYMLYLLENPSVVQHQLIIPGESAANTSSVVCDSLALTRLVNPHGYRIFSFLKPSIDGVPVQTAPVELPSGHPSTYPPLSSTMMIEDVPERLADSKQREQRKMTTISCYNGQLRCVPIVCDLGKLSYKAGPITLEFNARLWDNTMREEFKPIFLTKLHISATWRADVKYGIDLGDSDHAQNIIELPIFNNLQPKPIAPKYMILYISLAVFGGVLLLAVIIIILKKAGFFKRKRFVRRQKRTPKEPKKQPMTSEYAVGRTAREVTQAHRQPTQAYDYVPDSRDSHHSTYVSSPITAYQQPGQSRRHDSRPENRSSAVSSYANRQPHSTGSGHYR</sequence>
<feature type="signal peptide" evidence="11">
    <location>
        <begin position="1"/>
        <end position="18"/>
    </location>
</feature>
<comment type="subcellular location">
    <subcellularLocation>
        <location evidence="1 11">Membrane</location>
        <topology evidence="1 11">Single-pass type I membrane protein</topology>
    </subcellularLocation>
</comment>
<protein>
    <recommendedName>
        <fullName evidence="13">Integrin alpha third immunoglobulin-like domain-containing protein</fullName>
    </recommendedName>
</protein>
<keyword evidence="15" id="KW-1185">Reference proteome</keyword>
<feature type="region of interest" description="Disordered" evidence="12">
    <location>
        <begin position="1206"/>
        <end position="1301"/>
    </location>
</feature>
<dbReference type="GO" id="GO:0009897">
    <property type="term" value="C:external side of plasma membrane"/>
    <property type="evidence" value="ECO:0007669"/>
    <property type="project" value="TreeGrafter"/>
</dbReference>
<evidence type="ECO:0000259" key="13">
    <source>
        <dbReference type="Pfam" id="PF20806"/>
    </source>
</evidence>
<dbReference type="InterPro" id="IPR028994">
    <property type="entry name" value="Integrin_alpha_N"/>
</dbReference>
<dbReference type="InterPro" id="IPR032695">
    <property type="entry name" value="Integrin_dom_sf"/>
</dbReference>
<dbReference type="InterPro" id="IPR013517">
    <property type="entry name" value="FG-GAP"/>
</dbReference>
<dbReference type="GO" id="GO:0007160">
    <property type="term" value="P:cell-matrix adhesion"/>
    <property type="evidence" value="ECO:0007669"/>
    <property type="project" value="TreeGrafter"/>
</dbReference>
<dbReference type="Gene3D" id="2.130.10.130">
    <property type="entry name" value="Integrin alpha, N-terminal"/>
    <property type="match status" value="1"/>
</dbReference>
<keyword evidence="3 11" id="KW-0732">Signal</keyword>
<dbReference type="Pfam" id="PF20806">
    <property type="entry name" value="Integrin_A_Ig_3"/>
    <property type="match status" value="1"/>
</dbReference>
<dbReference type="InterPro" id="IPR013519">
    <property type="entry name" value="Int_alpha_beta-p"/>
</dbReference>
<evidence type="ECO:0000256" key="7">
    <source>
        <dbReference type="ARBA" id="ARBA00023136"/>
    </source>
</evidence>
<evidence type="ECO:0000256" key="4">
    <source>
        <dbReference type="ARBA" id="ARBA00022737"/>
    </source>
</evidence>
<feature type="transmembrane region" description="Helical" evidence="11">
    <location>
        <begin position="1169"/>
        <end position="1191"/>
    </location>
</feature>
<keyword evidence="4" id="KW-0677">Repeat</keyword>
<dbReference type="PANTHER" id="PTHR23220">
    <property type="entry name" value="INTEGRIN ALPHA"/>
    <property type="match status" value="1"/>
</dbReference>
<evidence type="ECO:0000256" key="10">
    <source>
        <dbReference type="PROSITE-ProRule" id="PRU00803"/>
    </source>
</evidence>
<evidence type="ECO:0000313" key="14">
    <source>
        <dbReference type="EMBL" id="KAF7262100.1"/>
    </source>
</evidence>
<keyword evidence="9" id="KW-0325">Glycoprotein</keyword>
<dbReference type="SMART" id="SM00191">
    <property type="entry name" value="Int_alpha"/>
    <property type="match status" value="4"/>
</dbReference>
<feature type="repeat" description="FG-GAP" evidence="10">
    <location>
        <begin position="436"/>
        <end position="499"/>
    </location>
</feature>
<feature type="compositionally biased region" description="Polar residues" evidence="12">
    <location>
        <begin position="1280"/>
        <end position="1301"/>
    </location>
</feature>
<accession>A0A8S9Z8M5</accession>
<keyword evidence="5 11" id="KW-0130">Cell adhesion</keyword>
<dbReference type="OrthoDB" id="6247268at2759"/>
<keyword evidence="11" id="KW-1133">Transmembrane helix</keyword>
<dbReference type="InterPro" id="IPR000413">
    <property type="entry name" value="Integrin_alpha"/>
</dbReference>
<evidence type="ECO:0000256" key="11">
    <source>
        <dbReference type="RuleBase" id="RU003762"/>
    </source>
</evidence>
<evidence type="ECO:0000256" key="5">
    <source>
        <dbReference type="ARBA" id="ARBA00022889"/>
    </source>
</evidence>
<dbReference type="Gene3D" id="2.60.40.1530">
    <property type="entry name" value="ntegrin, alpha v. Chain A, domain 4"/>
    <property type="match status" value="1"/>
</dbReference>
<dbReference type="InterPro" id="IPR048286">
    <property type="entry name" value="Integrin_alpha_Ig-like_3"/>
</dbReference>
<dbReference type="PANTHER" id="PTHR23220:SF122">
    <property type="entry name" value="INTEGRIN ALPHA-PS1"/>
    <property type="match status" value="1"/>
</dbReference>
<evidence type="ECO:0000256" key="1">
    <source>
        <dbReference type="ARBA" id="ARBA00004479"/>
    </source>
</evidence>
<dbReference type="Pfam" id="PF01839">
    <property type="entry name" value="FG-GAP"/>
    <property type="match status" value="2"/>
</dbReference>
<feature type="domain" description="Integrin alpha third immunoglobulin-like" evidence="13">
    <location>
        <begin position="897"/>
        <end position="1132"/>
    </location>
</feature>
<comment type="similarity">
    <text evidence="2 11">Belongs to the integrin alpha chain family.</text>
</comment>
<evidence type="ECO:0000256" key="2">
    <source>
        <dbReference type="ARBA" id="ARBA00008054"/>
    </source>
</evidence>
<organism evidence="14 15">
    <name type="scientific">Paragonimus skrjabini miyazakii</name>
    <dbReference type="NCBI Taxonomy" id="59628"/>
    <lineage>
        <taxon>Eukaryota</taxon>
        <taxon>Metazoa</taxon>
        <taxon>Spiralia</taxon>
        <taxon>Lophotrochozoa</taxon>
        <taxon>Platyhelminthes</taxon>
        <taxon>Trematoda</taxon>
        <taxon>Digenea</taxon>
        <taxon>Plagiorchiida</taxon>
        <taxon>Troglotremata</taxon>
        <taxon>Troglotrematidae</taxon>
        <taxon>Paragonimus</taxon>
    </lineage>
</organism>
<keyword evidence="6 11" id="KW-0401">Integrin</keyword>
<dbReference type="GO" id="GO:0007229">
    <property type="term" value="P:integrin-mediated signaling pathway"/>
    <property type="evidence" value="ECO:0007669"/>
    <property type="project" value="UniProtKB-KW"/>
</dbReference>
<evidence type="ECO:0000256" key="8">
    <source>
        <dbReference type="ARBA" id="ARBA00023170"/>
    </source>
</evidence>
<evidence type="ECO:0000313" key="15">
    <source>
        <dbReference type="Proteomes" id="UP000822476"/>
    </source>
</evidence>
<dbReference type="Gene3D" id="2.60.40.1510">
    <property type="entry name" value="ntegrin, alpha v. Chain A, domain 3"/>
    <property type="match status" value="1"/>
</dbReference>
<proteinExistence type="inferred from homology"/>
<dbReference type="GO" id="GO:0098609">
    <property type="term" value="P:cell-cell adhesion"/>
    <property type="evidence" value="ECO:0007669"/>
    <property type="project" value="TreeGrafter"/>
</dbReference>
<keyword evidence="7 11" id="KW-0472">Membrane</keyword>
<feature type="repeat" description="FG-GAP" evidence="10">
    <location>
        <begin position="371"/>
        <end position="428"/>
    </location>
</feature>
<dbReference type="SUPFAM" id="SSF69318">
    <property type="entry name" value="Integrin alpha N-terminal domain"/>
    <property type="match status" value="1"/>
</dbReference>
<dbReference type="PROSITE" id="PS51470">
    <property type="entry name" value="FG_GAP"/>
    <property type="match status" value="3"/>
</dbReference>
<keyword evidence="8 11" id="KW-0675">Receptor</keyword>
<reference evidence="14" key="1">
    <citation type="submission" date="2019-07" db="EMBL/GenBank/DDBJ databases">
        <title>Annotation for the trematode Paragonimus miyazaki's.</title>
        <authorList>
            <person name="Choi Y.-J."/>
        </authorList>
    </citation>
    <scope>NUCLEOTIDE SEQUENCE</scope>
    <source>
        <strain evidence="14">Japan</strain>
    </source>
</reference>
<keyword evidence="11" id="KW-0812">Transmembrane</keyword>
<evidence type="ECO:0000256" key="6">
    <source>
        <dbReference type="ARBA" id="ARBA00023037"/>
    </source>
</evidence>
<dbReference type="PRINTS" id="PR01185">
    <property type="entry name" value="INTEGRINA"/>
</dbReference>
<dbReference type="Proteomes" id="UP000822476">
    <property type="component" value="Unassembled WGS sequence"/>
</dbReference>
<feature type="chain" id="PRO_5035961034" description="Integrin alpha third immunoglobulin-like domain-containing protein" evidence="11">
    <location>
        <begin position="19"/>
        <end position="1301"/>
    </location>
</feature>
<dbReference type="GO" id="GO:0008305">
    <property type="term" value="C:integrin complex"/>
    <property type="evidence" value="ECO:0007669"/>
    <property type="project" value="InterPro"/>
</dbReference>
<dbReference type="GO" id="GO:0033627">
    <property type="term" value="P:cell adhesion mediated by integrin"/>
    <property type="evidence" value="ECO:0007669"/>
    <property type="project" value="TreeGrafter"/>
</dbReference>
<name>A0A8S9Z8M5_9TREM</name>
<evidence type="ECO:0000256" key="3">
    <source>
        <dbReference type="ARBA" id="ARBA00022729"/>
    </source>
</evidence>
<feature type="repeat" description="FG-GAP" evidence="10">
    <location>
        <begin position="283"/>
        <end position="348"/>
    </location>
</feature>
<evidence type="ECO:0000256" key="9">
    <source>
        <dbReference type="ARBA" id="ARBA00023180"/>
    </source>
</evidence>
<evidence type="ECO:0000256" key="12">
    <source>
        <dbReference type="SAM" id="MobiDB-lite"/>
    </source>
</evidence>